<keyword evidence="3" id="KW-0378">Hydrolase</keyword>
<organism evidence="3 4">
    <name type="scientific">Flammeovirga yaeyamensis</name>
    <dbReference type="NCBI Taxonomy" id="367791"/>
    <lineage>
        <taxon>Bacteria</taxon>
        <taxon>Pseudomonadati</taxon>
        <taxon>Bacteroidota</taxon>
        <taxon>Cytophagia</taxon>
        <taxon>Cytophagales</taxon>
        <taxon>Flammeovirgaceae</taxon>
        <taxon>Flammeovirga</taxon>
    </lineage>
</organism>
<dbReference type="PANTHER" id="PTHR43465:SF2">
    <property type="entry name" value="DUF1680 DOMAIN PROTEIN (AFU_ORTHOLOGUE AFUA_1G08910)"/>
    <property type="match status" value="1"/>
</dbReference>
<dbReference type="InterPro" id="IPR012878">
    <property type="entry name" value="Beta-AFase-like_GH127_cat"/>
</dbReference>
<evidence type="ECO:0000259" key="2">
    <source>
        <dbReference type="Pfam" id="PF20736"/>
    </source>
</evidence>
<name>A0AAX1NAN5_9BACT</name>
<dbReference type="GO" id="GO:0005975">
    <property type="term" value="P:carbohydrate metabolic process"/>
    <property type="evidence" value="ECO:0007669"/>
    <property type="project" value="InterPro"/>
</dbReference>
<sequence length="625" mass="71873">MTQNKSIRTYFGDVKPTGWMYNQINHDLLHGFVGKLDQMVPDLIVEDDIYNKDRLTRLVKSKDVGAVNSEGEWNIQFLWWNSETQSNWWDGYIRHAFLSGDQDSIDKVKKYVDDKLSSQDEDGYIGVYGTDLRYQHTTENGELWAKASLFRGLIAYYEITNDERVLKALLRAMDNTMENYPIGNSTPFKTDKPFAGVGHGLTFTDVCFQLYNITGESKYLDYAVFLFDDYNRHQVEEEDILIKNLMDEEYKFKGHGVHTYEHLRSLVVAYEHTKKSKYKNALEAYLQKLSIAESISGGPIGDEWVFGRHAHSESTGYEYCSIHELLDSFTLLLHYDKDSLWGDKIEWLFFNAAQGARHPEHSSIAYCKSDDSYSMCGEINSETCEETKENRFKYSPVHKDVAVCCVPNAGRIHPYYVQNMWAIEGDEIYINLYGPSIFSTEIEGSEIVFEQVTNYPIEDKIIIKATSNKQVDGQLMLRVPKWAKNFKINGESPKINKKGYAVWKGLIDNELSLTIEMGNQPAAFKHTEGTYFAYGPLLFALPLEGKEEKTKEWGIEGFYDSKYQYTDDSLKEAVWVEGSELKKIDNSGAHYLDQVTIETSLKVDDEIKIKSLVPIGRTVLRKITF</sequence>
<dbReference type="KEGG" id="fya:KMW28_27350"/>
<dbReference type="InterPro" id="IPR008928">
    <property type="entry name" value="6-hairpin_glycosidase_sf"/>
</dbReference>
<feature type="domain" description="Non-reducing end beta-L-arabinofuranosidase-like GH127 catalytic" evidence="1">
    <location>
        <begin position="80"/>
        <end position="416"/>
    </location>
</feature>
<dbReference type="RefSeq" id="WP_169665510.1">
    <property type="nucleotide sequence ID" value="NZ_CP076133.1"/>
</dbReference>
<evidence type="ECO:0000313" key="4">
    <source>
        <dbReference type="Proteomes" id="UP000678679"/>
    </source>
</evidence>
<dbReference type="InterPro" id="IPR049174">
    <property type="entry name" value="Beta-AFase-like"/>
</dbReference>
<accession>A0AAX1NAN5</accession>
<keyword evidence="4" id="KW-1185">Reference proteome</keyword>
<dbReference type="Gene3D" id="1.50.10.10">
    <property type="match status" value="1"/>
</dbReference>
<evidence type="ECO:0000313" key="3">
    <source>
        <dbReference type="EMBL" id="QWG04618.1"/>
    </source>
</evidence>
<dbReference type="AlphaFoldDB" id="A0AAX1NAN5"/>
<gene>
    <name evidence="3" type="ORF">KMW28_27350</name>
</gene>
<dbReference type="InterPro" id="IPR049046">
    <property type="entry name" value="Beta-AFase-like_GH127_middle"/>
</dbReference>
<proteinExistence type="predicted"/>
<dbReference type="PANTHER" id="PTHR43465">
    <property type="entry name" value="DUF1680 DOMAIN PROTEIN (AFU_ORTHOLOGUE AFUA_1G08910)"/>
    <property type="match status" value="1"/>
</dbReference>
<dbReference type="GO" id="GO:0016787">
    <property type="term" value="F:hydrolase activity"/>
    <property type="evidence" value="ECO:0007669"/>
    <property type="project" value="UniProtKB-KW"/>
</dbReference>
<dbReference type="Pfam" id="PF20736">
    <property type="entry name" value="Glyco_hydro127M"/>
    <property type="match status" value="1"/>
</dbReference>
<evidence type="ECO:0000259" key="1">
    <source>
        <dbReference type="Pfam" id="PF07944"/>
    </source>
</evidence>
<reference evidence="3 4" key="1">
    <citation type="submission" date="2021-05" db="EMBL/GenBank/DDBJ databases">
        <title>Comparative genomic studies on the polysaccharide-degrading batcterial strains of the Flammeovirga genus.</title>
        <authorList>
            <person name="Zewei F."/>
            <person name="Zheng Z."/>
            <person name="Yu L."/>
            <person name="Ruyue G."/>
            <person name="Yanhong M."/>
            <person name="Yuanyuan C."/>
            <person name="Jingyan G."/>
            <person name="Wenjun H."/>
        </authorList>
    </citation>
    <scope>NUCLEOTIDE SEQUENCE [LARGE SCALE GENOMIC DNA]</scope>
    <source>
        <strain evidence="3 4">NBRC:100898</strain>
    </source>
</reference>
<dbReference type="Proteomes" id="UP000678679">
    <property type="component" value="Chromosome 2"/>
</dbReference>
<protein>
    <submittedName>
        <fullName evidence="3">Glycoside hydrolase family 127 protein</fullName>
    </submittedName>
</protein>
<dbReference type="EMBL" id="CP076133">
    <property type="protein sequence ID" value="QWG04618.1"/>
    <property type="molecule type" value="Genomic_DNA"/>
</dbReference>
<dbReference type="Pfam" id="PF07944">
    <property type="entry name" value="Beta-AFase-like_GH127_cat"/>
    <property type="match status" value="1"/>
</dbReference>
<dbReference type="SUPFAM" id="SSF48208">
    <property type="entry name" value="Six-hairpin glycosidases"/>
    <property type="match status" value="1"/>
</dbReference>
<dbReference type="InterPro" id="IPR012341">
    <property type="entry name" value="6hp_glycosidase-like_sf"/>
</dbReference>
<feature type="domain" description="Non-reducing end beta-L-arabinofuranosidase-like GH127 middle" evidence="2">
    <location>
        <begin position="427"/>
        <end position="501"/>
    </location>
</feature>